<keyword evidence="1" id="KW-0472">Membrane</keyword>
<accession>A0A9E8Z7Z8</accession>
<evidence type="ECO:0000313" key="3">
    <source>
        <dbReference type="Proteomes" id="UP001163152"/>
    </source>
</evidence>
<name>A0A9E8Z7Z8_9CYAN</name>
<dbReference type="EMBL" id="CP113797">
    <property type="protein sequence ID" value="WAL58164.1"/>
    <property type="molecule type" value="Genomic_DNA"/>
</dbReference>
<dbReference type="Proteomes" id="UP001163152">
    <property type="component" value="Chromosome"/>
</dbReference>
<dbReference type="RefSeq" id="WP_268607563.1">
    <property type="nucleotide sequence ID" value="NZ_CP113797.1"/>
</dbReference>
<organism evidence="2 3">
    <name type="scientific">Thermocoleostomius sinensis A174</name>
    <dbReference type="NCBI Taxonomy" id="2016057"/>
    <lineage>
        <taxon>Bacteria</taxon>
        <taxon>Bacillati</taxon>
        <taxon>Cyanobacteriota</taxon>
        <taxon>Cyanophyceae</taxon>
        <taxon>Oculatellales</taxon>
        <taxon>Oculatellaceae</taxon>
        <taxon>Thermocoleostomius</taxon>
    </lineage>
</organism>
<protein>
    <submittedName>
        <fullName evidence="2">Type II secretion system protein</fullName>
    </submittedName>
</protein>
<keyword evidence="1" id="KW-1133">Transmembrane helix</keyword>
<sequence>MFEPSRKTRNLPQRLLLSRMSNTFPPGSGEQGLTLLECLMAVAVMGLTIGLVLPPLFIATATRVQTRRAEQALQLAQGEVDRIRNLVALQQHTPGNLPAVINPPGGRLQDAGAPNRASSQIRTSLTSGCSRHNGTPVSATTALMVDIDADCKADFMMQVFRTTGSTSQAEQIGQQRPSSFELGVRVYSLLAGRSSATSALVNPGGTLTGLLTDAASLGLTNGQGNQLKRPLAVLYTNISWGDQDATLCGYQRTQRSQIESCQDSF</sequence>
<gene>
    <name evidence="2" type="ORF">OXH18_13285</name>
</gene>
<feature type="transmembrane region" description="Helical" evidence="1">
    <location>
        <begin position="33"/>
        <end position="58"/>
    </location>
</feature>
<keyword evidence="1" id="KW-0812">Transmembrane</keyword>
<evidence type="ECO:0000313" key="2">
    <source>
        <dbReference type="EMBL" id="WAL58164.1"/>
    </source>
</evidence>
<reference evidence="2" key="1">
    <citation type="submission" date="2022-12" db="EMBL/GenBank/DDBJ databases">
        <title>Polyphasic identification of a Novel Hot-Spring Cyanobacterium Ocullathermofonsia sinensis gen nov. sp. nov. and Genomic Insights on its Adaptations to the Thermal Habitat.</title>
        <authorList>
            <person name="Daroch M."/>
            <person name="Tang J."/>
            <person name="Jiang Y."/>
        </authorList>
    </citation>
    <scope>NUCLEOTIDE SEQUENCE</scope>
    <source>
        <strain evidence="2">PKUAC-SCTA174</strain>
    </source>
</reference>
<evidence type="ECO:0000256" key="1">
    <source>
        <dbReference type="SAM" id="Phobius"/>
    </source>
</evidence>
<keyword evidence="3" id="KW-1185">Reference proteome</keyword>
<dbReference type="AlphaFoldDB" id="A0A9E8Z7Z8"/>
<proteinExistence type="predicted"/>
<dbReference type="KEGG" id="tsin:OXH18_13285"/>